<evidence type="ECO:0000256" key="1">
    <source>
        <dbReference type="ARBA" id="ARBA00022490"/>
    </source>
</evidence>
<dbReference type="HAMAP" id="MF_01862">
    <property type="entry name" value="16SrRNA_methyltr_C"/>
    <property type="match status" value="1"/>
</dbReference>
<dbReference type="AlphaFoldDB" id="A0A1I0C8P4"/>
<gene>
    <name evidence="6" type="primary">rsmC</name>
    <name evidence="9" type="ORF">SAMN02583745_01521</name>
</gene>
<dbReference type="CDD" id="cd02440">
    <property type="entry name" value="AdoMet_MTases"/>
    <property type="match status" value="1"/>
</dbReference>
<dbReference type="GO" id="GO:0005737">
    <property type="term" value="C:cytoplasm"/>
    <property type="evidence" value="ECO:0007669"/>
    <property type="project" value="UniProtKB-SubCell"/>
</dbReference>
<evidence type="ECO:0000313" key="9">
    <source>
        <dbReference type="EMBL" id="SET15849.1"/>
    </source>
</evidence>
<evidence type="ECO:0000256" key="5">
    <source>
        <dbReference type="ARBA" id="ARBA00022691"/>
    </source>
</evidence>
<keyword evidence="1 6" id="KW-0963">Cytoplasm</keyword>
<dbReference type="InterPro" id="IPR029063">
    <property type="entry name" value="SAM-dependent_MTases_sf"/>
</dbReference>
<dbReference type="InterPro" id="IPR013675">
    <property type="entry name" value="Mtase_sm_N"/>
</dbReference>
<sequence>MHTHTPASLILNRHTELLNQHTIIFAGDIQDNFAAEFKQSKVLTSQFHHAKRLEKNGIDTVYKAIFDKLDVEHATLLVYYWPKVKEEALFQLTQLLSIVNEQTEILIVGENRVGVRSIENRFNDILTVQKIDTAKRCSLYYAKLNTVPKFDIENYWKSYSLPNGKMHYALPGVFSRDHLDSGSRLLISSFIPEDKHTPKNPKHTLAFLTTPQLKADVLDLCCGAGVIALALHEHFPNLTWTLADSQAQSIESAKRNMNEINLQAKIIASDILSEIEGKFDMIISNPPFHDGKQTDYAITERLISAAPKYLRDFGALRIVANGFLPYETFMQSAFGNVEIIAKNTQFTVYQSVKLR</sequence>
<comment type="subcellular location">
    <subcellularLocation>
        <location evidence="6">Cytoplasm</location>
    </subcellularLocation>
</comment>
<feature type="domain" description="Methyltransferase small" evidence="7">
    <location>
        <begin position="169"/>
        <end position="350"/>
    </location>
</feature>
<dbReference type="InterPro" id="IPR023543">
    <property type="entry name" value="rRNA_ssu_MeTfrase_C"/>
</dbReference>
<dbReference type="Pfam" id="PF05175">
    <property type="entry name" value="MTS"/>
    <property type="match status" value="1"/>
</dbReference>
<evidence type="ECO:0000256" key="2">
    <source>
        <dbReference type="ARBA" id="ARBA00022552"/>
    </source>
</evidence>
<dbReference type="GO" id="GO:0052914">
    <property type="term" value="F:16S rRNA (guanine(1207)-N(2))-methyltransferase activity"/>
    <property type="evidence" value="ECO:0007669"/>
    <property type="project" value="UniProtKB-EC"/>
</dbReference>
<dbReference type="PANTHER" id="PTHR47816">
    <property type="entry name" value="RIBOSOMAL RNA SMALL SUBUNIT METHYLTRANSFERASE C"/>
    <property type="match status" value="1"/>
</dbReference>
<evidence type="ECO:0000313" key="10">
    <source>
        <dbReference type="Proteomes" id="UP000242642"/>
    </source>
</evidence>
<protein>
    <recommendedName>
        <fullName evidence="6">Ribosomal RNA small subunit methyltransferase C</fullName>
        <ecNumber evidence="6">2.1.1.172</ecNumber>
    </recommendedName>
    <alternativeName>
        <fullName evidence="6">16S rRNA m2G1207 methyltransferase</fullName>
    </alternativeName>
    <alternativeName>
        <fullName evidence="6">rRNA (guanine-N(2)-)-methyltransferase RsmC</fullName>
    </alternativeName>
</protein>
<keyword evidence="2 6" id="KW-0698">rRNA processing</keyword>
<dbReference type="SUPFAM" id="SSF53335">
    <property type="entry name" value="S-adenosyl-L-methionine-dependent methyltransferases"/>
    <property type="match status" value="1"/>
</dbReference>
<dbReference type="RefSeq" id="WP_093319282.1">
    <property type="nucleotide sequence ID" value="NZ_FOHV01000010.1"/>
</dbReference>
<dbReference type="Proteomes" id="UP000242642">
    <property type="component" value="Unassembled WGS sequence"/>
</dbReference>
<organism evidence="9 10">
    <name type="scientific">Thorsellia anophelis DSM 18579</name>
    <dbReference type="NCBI Taxonomy" id="1123402"/>
    <lineage>
        <taxon>Bacteria</taxon>
        <taxon>Pseudomonadati</taxon>
        <taxon>Pseudomonadota</taxon>
        <taxon>Gammaproteobacteria</taxon>
        <taxon>Enterobacterales</taxon>
        <taxon>Thorselliaceae</taxon>
        <taxon>Thorsellia</taxon>
    </lineage>
</organism>
<evidence type="ECO:0000256" key="3">
    <source>
        <dbReference type="ARBA" id="ARBA00022603"/>
    </source>
</evidence>
<reference evidence="10" key="1">
    <citation type="submission" date="2016-10" db="EMBL/GenBank/DDBJ databases">
        <authorList>
            <person name="Varghese N."/>
            <person name="Submissions S."/>
        </authorList>
    </citation>
    <scope>NUCLEOTIDE SEQUENCE [LARGE SCALE GENOMIC DNA]</scope>
    <source>
        <strain evidence="10">DSM 18579</strain>
    </source>
</reference>
<comment type="function">
    <text evidence="6">Specifically methylates the guanine in position 1207 of 16S rRNA in the 30S particle.</text>
</comment>
<evidence type="ECO:0000259" key="7">
    <source>
        <dbReference type="Pfam" id="PF05175"/>
    </source>
</evidence>
<dbReference type="InterPro" id="IPR046977">
    <property type="entry name" value="RsmC/RlmG"/>
</dbReference>
<dbReference type="PANTHER" id="PTHR47816:SF4">
    <property type="entry name" value="RIBOSOMAL RNA SMALL SUBUNIT METHYLTRANSFERASE C"/>
    <property type="match status" value="1"/>
</dbReference>
<keyword evidence="5 6" id="KW-0949">S-adenosyl-L-methionine</keyword>
<keyword evidence="10" id="KW-1185">Reference proteome</keyword>
<dbReference type="STRING" id="1123402.SAMN02583745_01521"/>
<dbReference type="OrthoDB" id="9816072at2"/>
<dbReference type="PROSITE" id="PS00092">
    <property type="entry name" value="N6_MTASE"/>
    <property type="match status" value="1"/>
</dbReference>
<dbReference type="InterPro" id="IPR002052">
    <property type="entry name" value="DNA_methylase_N6_adenine_CS"/>
</dbReference>
<keyword evidence="3 6" id="KW-0489">Methyltransferase</keyword>
<comment type="catalytic activity">
    <reaction evidence="6">
        <text>guanosine(1207) in 16S rRNA + S-adenosyl-L-methionine = N(2)-methylguanosine(1207) in 16S rRNA + S-adenosyl-L-homocysteine + H(+)</text>
        <dbReference type="Rhea" id="RHEA:42736"/>
        <dbReference type="Rhea" id="RHEA-COMP:10213"/>
        <dbReference type="Rhea" id="RHEA-COMP:10214"/>
        <dbReference type="ChEBI" id="CHEBI:15378"/>
        <dbReference type="ChEBI" id="CHEBI:57856"/>
        <dbReference type="ChEBI" id="CHEBI:59789"/>
        <dbReference type="ChEBI" id="CHEBI:74269"/>
        <dbReference type="ChEBI" id="CHEBI:74481"/>
        <dbReference type="EC" id="2.1.1.172"/>
    </reaction>
</comment>
<dbReference type="InterPro" id="IPR007848">
    <property type="entry name" value="Small_mtfrase_dom"/>
</dbReference>
<name>A0A1I0C8P4_9GAMM</name>
<evidence type="ECO:0000256" key="6">
    <source>
        <dbReference type="HAMAP-Rule" id="MF_01862"/>
    </source>
</evidence>
<dbReference type="EC" id="2.1.1.172" evidence="6"/>
<feature type="domain" description="Methyltransferase small N-terminal" evidence="8">
    <location>
        <begin position="8"/>
        <end position="159"/>
    </location>
</feature>
<comment type="subunit">
    <text evidence="6">Monomer.</text>
</comment>
<dbReference type="EMBL" id="FOHV01000010">
    <property type="protein sequence ID" value="SET15849.1"/>
    <property type="molecule type" value="Genomic_DNA"/>
</dbReference>
<comment type="similarity">
    <text evidence="6">Belongs to the methyltransferase superfamily. RsmC family.</text>
</comment>
<dbReference type="Pfam" id="PF08468">
    <property type="entry name" value="MTS_N"/>
    <property type="match status" value="1"/>
</dbReference>
<accession>A0A1I0C8P4</accession>
<dbReference type="Gene3D" id="3.40.50.150">
    <property type="entry name" value="Vaccinia Virus protein VP39"/>
    <property type="match status" value="2"/>
</dbReference>
<dbReference type="GO" id="GO:0003676">
    <property type="term" value="F:nucleic acid binding"/>
    <property type="evidence" value="ECO:0007669"/>
    <property type="project" value="InterPro"/>
</dbReference>
<proteinExistence type="inferred from homology"/>
<evidence type="ECO:0000256" key="4">
    <source>
        <dbReference type="ARBA" id="ARBA00022679"/>
    </source>
</evidence>
<evidence type="ECO:0000259" key="8">
    <source>
        <dbReference type="Pfam" id="PF08468"/>
    </source>
</evidence>
<keyword evidence="4 6" id="KW-0808">Transferase</keyword>